<feature type="compositionally biased region" description="Polar residues" evidence="1">
    <location>
        <begin position="32"/>
        <end position="44"/>
    </location>
</feature>
<dbReference type="EMBL" id="SRMO01000079">
    <property type="protein sequence ID" value="TGG91400.1"/>
    <property type="molecule type" value="Genomic_DNA"/>
</dbReference>
<evidence type="ECO:0000313" key="3">
    <source>
        <dbReference type="Proteomes" id="UP000317990"/>
    </source>
</evidence>
<proteinExistence type="predicted"/>
<accession>A0A524RM66</accession>
<organism evidence="2 3">
    <name type="scientific">Aphanocapsa feldmannii 277cV</name>
    <dbReference type="NCBI Taxonomy" id="2507553"/>
    <lineage>
        <taxon>Bacteria</taxon>
        <taxon>Bacillati</taxon>
        <taxon>Cyanobacteriota</taxon>
        <taxon>Cyanophyceae</taxon>
        <taxon>Oscillatoriophycideae</taxon>
        <taxon>Chroococcales</taxon>
        <taxon>Microcystaceae</taxon>
        <taxon>Aphanocapsa</taxon>
    </lineage>
</organism>
<dbReference type="AlphaFoldDB" id="A0A524RM66"/>
<feature type="compositionally biased region" description="Polar residues" evidence="1">
    <location>
        <begin position="78"/>
        <end position="90"/>
    </location>
</feature>
<evidence type="ECO:0000313" key="2">
    <source>
        <dbReference type="EMBL" id="TGG91400.1"/>
    </source>
</evidence>
<evidence type="ECO:0000256" key="1">
    <source>
        <dbReference type="SAM" id="MobiDB-lite"/>
    </source>
</evidence>
<dbReference type="Proteomes" id="UP000317990">
    <property type="component" value="Unassembled WGS sequence"/>
</dbReference>
<comment type="caution">
    <text evidence="2">The sequence shown here is derived from an EMBL/GenBank/DDBJ whole genome shotgun (WGS) entry which is preliminary data.</text>
</comment>
<gene>
    <name evidence="2" type="ORF">ERJ67_08170</name>
</gene>
<protein>
    <submittedName>
        <fullName evidence="2">Uncharacterized protein</fullName>
    </submittedName>
</protein>
<feature type="region of interest" description="Disordered" evidence="1">
    <location>
        <begin position="1"/>
        <end position="90"/>
    </location>
</feature>
<name>A0A524RM66_9CHRO</name>
<reference evidence="2 3" key="1">
    <citation type="journal article" date="2019" name="mSystems">
        <title>Life at home and on the roam: Genomic adaptions reflect the dual lifestyle of an intracellular, facultative symbiont.</title>
        <authorList>
            <person name="Burgsdorf I."/>
        </authorList>
    </citation>
    <scope>NUCLEOTIDE SEQUENCE [LARGE SCALE GENOMIC DNA]</scope>
    <source>
        <strain evidence="2">277cV</strain>
    </source>
</reference>
<sequence length="90" mass="9790">MNSSDSALPSFDTAAGDRPLLPRQCQRHDSRQLSFSHPRSTAVNSSDSALAPFSAPPPFAAQGRHSHSHSGQRILRQWNPTVVNTVQEQG</sequence>